<accession>A0ABD0UN21</accession>
<keyword evidence="2" id="KW-1185">Reference proteome</keyword>
<evidence type="ECO:0000313" key="1">
    <source>
        <dbReference type="EMBL" id="KAL0911782.1"/>
    </source>
</evidence>
<dbReference type="AlphaFoldDB" id="A0ABD0UN21"/>
<name>A0ABD0UN21_DENTH</name>
<dbReference type="PANTHER" id="PTHR31286">
    <property type="entry name" value="GLYCINE-RICH CELL WALL STRUCTURAL PROTEIN 1.8-LIKE"/>
    <property type="match status" value="1"/>
</dbReference>
<dbReference type="Proteomes" id="UP001552299">
    <property type="component" value="Unassembled WGS sequence"/>
</dbReference>
<reference evidence="1 2" key="1">
    <citation type="journal article" date="2024" name="Plant Biotechnol. J.">
        <title>Dendrobium thyrsiflorum genome and its molecular insights into genes involved in important horticultural traits.</title>
        <authorList>
            <person name="Chen B."/>
            <person name="Wang J.Y."/>
            <person name="Zheng P.J."/>
            <person name="Li K.L."/>
            <person name="Liang Y.M."/>
            <person name="Chen X.F."/>
            <person name="Zhang C."/>
            <person name="Zhao X."/>
            <person name="He X."/>
            <person name="Zhang G.Q."/>
            <person name="Liu Z.J."/>
            <person name="Xu Q."/>
        </authorList>
    </citation>
    <scope>NUCLEOTIDE SEQUENCE [LARGE SCALE GENOMIC DNA]</scope>
    <source>
        <strain evidence="1">GZMU011</strain>
    </source>
</reference>
<sequence length="462" mass="50225">MPQRHTQHCHTEFIFNFLERLLPKRCQLKLISSRIAARVPAARVPSGGGLSPFACIYSREVFPFLLFGGFQFSFCFPLVILRPPGSEWQGNVCGILDFYMLSSDVLVTLLDQLHVLVKMSNDLDYYKVFCHRSYFVNNCYMKLTKWSPLVDVGVESPIILIWVSFPNLCPYMFSPCILFGLGSIFGRLLKVDNATSVGSRPSVARVLVELAITKTYPNKVWLGPKKLGYIQQVVMEVFPAFCASCKCIGHLSGDCRSHLSSALPTAVHVVSKPMNVIVRCEGDKVANSMDKDLNPTDDVDENDAGIAPTVSNNVDEVIPIVSDLLIMFDLLVADVDGHPLVSEVGRVVVPELGDCPMALAAIVDVLYPPAAVMEGDLVPAGCLTFNNQDSDGEDVEQLALVCSNINEVESVDGSLNANNCCINLITSPPCAIDEEVSGDILVSLGSEGAGASHGQGIDVSFE</sequence>
<proteinExistence type="predicted"/>
<dbReference type="PANTHER" id="PTHR31286:SF179">
    <property type="entry name" value="RNASE H TYPE-1 DOMAIN-CONTAINING PROTEIN"/>
    <property type="match status" value="1"/>
</dbReference>
<dbReference type="InterPro" id="IPR040256">
    <property type="entry name" value="At4g02000-like"/>
</dbReference>
<gene>
    <name evidence="1" type="ORF">M5K25_019946</name>
</gene>
<dbReference type="EMBL" id="JANQDX010000015">
    <property type="protein sequence ID" value="KAL0911782.1"/>
    <property type="molecule type" value="Genomic_DNA"/>
</dbReference>
<protein>
    <recommendedName>
        <fullName evidence="3">DUF4283 domain-containing protein</fullName>
    </recommendedName>
</protein>
<evidence type="ECO:0008006" key="3">
    <source>
        <dbReference type="Google" id="ProtNLM"/>
    </source>
</evidence>
<organism evidence="1 2">
    <name type="scientific">Dendrobium thyrsiflorum</name>
    <name type="common">Pinecone-like raceme dendrobium</name>
    <name type="synonym">Orchid</name>
    <dbReference type="NCBI Taxonomy" id="117978"/>
    <lineage>
        <taxon>Eukaryota</taxon>
        <taxon>Viridiplantae</taxon>
        <taxon>Streptophyta</taxon>
        <taxon>Embryophyta</taxon>
        <taxon>Tracheophyta</taxon>
        <taxon>Spermatophyta</taxon>
        <taxon>Magnoliopsida</taxon>
        <taxon>Liliopsida</taxon>
        <taxon>Asparagales</taxon>
        <taxon>Orchidaceae</taxon>
        <taxon>Epidendroideae</taxon>
        <taxon>Malaxideae</taxon>
        <taxon>Dendrobiinae</taxon>
        <taxon>Dendrobium</taxon>
    </lineage>
</organism>
<comment type="caution">
    <text evidence="1">The sequence shown here is derived from an EMBL/GenBank/DDBJ whole genome shotgun (WGS) entry which is preliminary data.</text>
</comment>
<evidence type="ECO:0000313" key="2">
    <source>
        <dbReference type="Proteomes" id="UP001552299"/>
    </source>
</evidence>